<keyword evidence="6 7" id="KW-0472">Membrane</keyword>
<reference evidence="9" key="1">
    <citation type="journal article" date="2019" name="Int. J. Syst. Evol. Microbiol.">
        <title>The Global Catalogue of Microorganisms (GCM) 10K type strain sequencing project: providing services to taxonomists for standard genome sequencing and annotation.</title>
        <authorList>
            <consortium name="The Broad Institute Genomics Platform"/>
            <consortium name="The Broad Institute Genome Sequencing Center for Infectious Disease"/>
            <person name="Wu L."/>
            <person name="Ma J."/>
        </authorList>
    </citation>
    <scope>NUCLEOTIDE SEQUENCE [LARGE SCALE GENOMIC DNA]</scope>
    <source>
        <strain evidence="9">JCM 31921</strain>
    </source>
</reference>
<proteinExistence type="inferred from homology"/>
<feature type="transmembrane region" description="Helical" evidence="7">
    <location>
        <begin position="130"/>
        <end position="151"/>
    </location>
</feature>
<feature type="transmembrane region" description="Helical" evidence="7">
    <location>
        <begin position="51"/>
        <end position="77"/>
    </location>
</feature>
<accession>A0ABP8N1T1</accession>
<dbReference type="SUPFAM" id="SSF52540">
    <property type="entry name" value="P-loop containing nucleoside triphosphate hydrolases"/>
    <property type="match status" value="1"/>
</dbReference>
<evidence type="ECO:0000256" key="7">
    <source>
        <dbReference type="SAM" id="Phobius"/>
    </source>
</evidence>
<dbReference type="EMBL" id="BAABEZ010000024">
    <property type="protein sequence ID" value="GAA4457914.1"/>
    <property type="molecule type" value="Genomic_DNA"/>
</dbReference>
<dbReference type="InterPro" id="IPR003688">
    <property type="entry name" value="TraG/VirD4"/>
</dbReference>
<organism evidence="8 9">
    <name type="scientific">Rurimicrobium arvi</name>
    <dbReference type="NCBI Taxonomy" id="2049916"/>
    <lineage>
        <taxon>Bacteria</taxon>
        <taxon>Pseudomonadati</taxon>
        <taxon>Bacteroidota</taxon>
        <taxon>Chitinophagia</taxon>
        <taxon>Chitinophagales</taxon>
        <taxon>Chitinophagaceae</taxon>
        <taxon>Rurimicrobium</taxon>
    </lineage>
</organism>
<comment type="subcellular location">
    <subcellularLocation>
        <location evidence="1">Cell membrane</location>
        <topology evidence="1">Multi-pass membrane protein</topology>
    </subcellularLocation>
</comment>
<evidence type="ECO:0000256" key="3">
    <source>
        <dbReference type="ARBA" id="ARBA00022475"/>
    </source>
</evidence>
<evidence type="ECO:0000256" key="1">
    <source>
        <dbReference type="ARBA" id="ARBA00004651"/>
    </source>
</evidence>
<keyword evidence="5 7" id="KW-1133">Transmembrane helix</keyword>
<dbReference type="PANTHER" id="PTHR37937:SF1">
    <property type="entry name" value="CONJUGATIVE TRANSFER: DNA TRANSPORT"/>
    <property type="match status" value="1"/>
</dbReference>
<dbReference type="Pfam" id="PF02534">
    <property type="entry name" value="T4SS-DNA_transf"/>
    <property type="match status" value="1"/>
</dbReference>
<sequence length="620" mass="69726">MGTMEWLRKDGRLQKLALTFDTYFFKACGVSMFEVWGIIAPRRDREGRMKMLFYLIGTLTTFITLIGMFMGFMRAYYRYDAPKGIPPLLSPLSRHTRAGLVIGGILIWVFILVICMTGVALVQYDIVSPSALMVYLFANTIGMIVVVLTFNGKRYKVALDKNEAQKFGSARLGTIADVQEYYESGKGIYFGGGLYFNDKGHLLSIAGTRGGKGTNLVIPNMLGIGQYSGSWVVVDPKGEAVAIAGRYQQKQGKHVFVLNPWRLLSEHIPVSSAYNPFQLLADKESLHLIDDAQVIAEMLVPIDPKEHEKFFTDTARSIVAGLIAYIAYTKDESEKTLITLYKYLRLEEADWDEVLVDMYACKVEGTENGTLISVIAQEIRKVMKSGEKTWGIILTTMLQSTDFIKSPALQEAMKTEFNPELLRQGNAVLYVVIPADKLTSHSRWLRLVVMTLMRSVVRNPVKDKQVCFLLDEFSALGYLSEIEIALGTYAGYGITVWPILQSLIQLKSVYDKSWENFVANATVRTFFSINDNFTAKYLSDAMGTKTNVFAKVKKKPDDPDENETTARPLMAPDEVRRTSGADSITFVGDKPPLVYPKLPYYQMERFHPDGHAVYEANPYI</sequence>
<keyword evidence="9" id="KW-1185">Reference proteome</keyword>
<evidence type="ECO:0000256" key="2">
    <source>
        <dbReference type="ARBA" id="ARBA00008806"/>
    </source>
</evidence>
<dbReference type="PANTHER" id="PTHR37937">
    <property type="entry name" value="CONJUGATIVE TRANSFER: DNA TRANSPORT"/>
    <property type="match status" value="1"/>
</dbReference>
<dbReference type="InterPro" id="IPR027417">
    <property type="entry name" value="P-loop_NTPase"/>
</dbReference>
<comment type="caution">
    <text evidence="8">The sequence shown here is derived from an EMBL/GenBank/DDBJ whole genome shotgun (WGS) entry which is preliminary data.</text>
</comment>
<dbReference type="Proteomes" id="UP001501410">
    <property type="component" value="Unassembled WGS sequence"/>
</dbReference>
<evidence type="ECO:0000313" key="9">
    <source>
        <dbReference type="Proteomes" id="UP001501410"/>
    </source>
</evidence>
<dbReference type="RefSeq" id="WP_344827810.1">
    <property type="nucleotide sequence ID" value="NZ_BAABEZ010000024.1"/>
</dbReference>
<evidence type="ECO:0008006" key="10">
    <source>
        <dbReference type="Google" id="ProtNLM"/>
    </source>
</evidence>
<name>A0ABP8N1T1_9BACT</name>
<dbReference type="Gene3D" id="3.40.50.300">
    <property type="entry name" value="P-loop containing nucleotide triphosphate hydrolases"/>
    <property type="match status" value="1"/>
</dbReference>
<evidence type="ECO:0000256" key="5">
    <source>
        <dbReference type="ARBA" id="ARBA00022989"/>
    </source>
</evidence>
<dbReference type="InterPro" id="IPR051539">
    <property type="entry name" value="T4SS-coupling_protein"/>
</dbReference>
<protein>
    <recommendedName>
        <fullName evidence="10">Type IV secretory system conjugative DNA transfer family protein</fullName>
    </recommendedName>
</protein>
<gene>
    <name evidence="8" type="ORF">GCM10023092_25370</name>
</gene>
<evidence type="ECO:0000256" key="6">
    <source>
        <dbReference type="ARBA" id="ARBA00023136"/>
    </source>
</evidence>
<feature type="transmembrane region" description="Helical" evidence="7">
    <location>
        <begin position="98"/>
        <end position="124"/>
    </location>
</feature>
<keyword evidence="3" id="KW-1003">Cell membrane</keyword>
<keyword evidence="4 7" id="KW-0812">Transmembrane</keyword>
<comment type="similarity">
    <text evidence="2">Belongs to the VirD4/TraG family.</text>
</comment>
<evidence type="ECO:0000256" key="4">
    <source>
        <dbReference type="ARBA" id="ARBA00022692"/>
    </source>
</evidence>
<dbReference type="CDD" id="cd01127">
    <property type="entry name" value="TrwB_TraG_TraD_VirD4"/>
    <property type="match status" value="1"/>
</dbReference>
<evidence type="ECO:0000313" key="8">
    <source>
        <dbReference type="EMBL" id="GAA4457914.1"/>
    </source>
</evidence>